<dbReference type="Gene3D" id="2.60.120.1440">
    <property type="match status" value="1"/>
</dbReference>
<feature type="transmembrane region" description="Helical" evidence="1">
    <location>
        <begin position="76"/>
        <end position="94"/>
    </location>
</feature>
<feature type="domain" description="FecR protein" evidence="2">
    <location>
        <begin position="100"/>
        <end position="190"/>
    </location>
</feature>
<sequence length="300" mass="34520">MKDMKENNFLAKWLANEISEAELKKHLSEDEVRTYKKIISHSNQLEAPHFNAEEALKKLNLKNSRTKVRKLNFTKFMYRVAAIIVVVFASYYFIGNHTKNYRTSLAQKITFNLPDKSTVNLNADSEVKYKTRNWKKNRNLSLKGEAYFKVAKGSKFTVKTALGNVSVLGTQFNVVARNNYFEVICYEGLVSATYKNNTIKIPAGSSFKVINSETKFEKTITASGPSWIQNNSSFKSMPYWYVVSELERQYNITIEFNNTLSNNLFTGNFTHNNLKNALKAITIPFNLNYTFVTNNKVRLN</sequence>
<evidence type="ECO:0000313" key="4">
    <source>
        <dbReference type="EMBL" id="VAW26170.1"/>
    </source>
</evidence>
<dbReference type="Pfam" id="PF04773">
    <property type="entry name" value="FecR"/>
    <property type="match status" value="1"/>
</dbReference>
<dbReference type="PANTHER" id="PTHR30273">
    <property type="entry name" value="PERIPLASMIC SIGNAL SENSOR AND SIGMA FACTOR ACTIVATOR FECR-RELATED"/>
    <property type="match status" value="1"/>
</dbReference>
<dbReference type="Gene3D" id="3.55.50.30">
    <property type="match status" value="1"/>
</dbReference>
<evidence type="ECO:0000259" key="2">
    <source>
        <dbReference type="Pfam" id="PF04773"/>
    </source>
</evidence>
<dbReference type="PIRSF" id="PIRSF018266">
    <property type="entry name" value="FecR"/>
    <property type="match status" value="1"/>
</dbReference>
<keyword evidence="1" id="KW-0812">Transmembrane</keyword>
<dbReference type="InterPro" id="IPR006860">
    <property type="entry name" value="FecR"/>
</dbReference>
<dbReference type="GO" id="GO:0016989">
    <property type="term" value="F:sigma factor antagonist activity"/>
    <property type="evidence" value="ECO:0007669"/>
    <property type="project" value="TreeGrafter"/>
</dbReference>
<proteinExistence type="predicted"/>
<dbReference type="AlphaFoldDB" id="A0A3B0UAS4"/>
<dbReference type="InterPro" id="IPR032508">
    <property type="entry name" value="FecR_C"/>
</dbReference>
<gene>
    <name evidence="4" type="ORF">MNBD_BACTEROID04-1618</name>
</gene>
<dbReference type="PANTHER" id="PTHR30273:SF2">
    <property type="entry name" value="PROTEIN FECR"/>
    <property type="match status" value="1"/>
</dbReference>
<accession>A0A3B0UAS4</accession>
<evidence type="ECO:0000259" key="3">
    <source>
        <dbReference type="Pfam" id="PF16344"/>
    </source>
</evidence>
<evidence type="ECO:0000256" key="1">
    <source>
        <dbReference type="SAM" id="Phobius"/>
    </source>
</evidence>
<dbReference type="Pfam" id="PF16344">
    <property type="entry name" value="FecR_C"/>
    <property type="match status" value="1"/>
</dbReference>
<feature type="domain" description="Protein FecR C-terminal" evidence="3">
    <location>
        <begin position="233"/>
        <end position="297"/>
    </location>
</feature>
<keyword evidence="1" id="KW-0472">Membrane</keyword>
<reference evidence="4" key="1">
    <citation type="submission" date="2018-06" db="EMBL/GenBank/DDBJ databases">
        <authorList>
            <person name="Zhirakovskaya E."/>
        </authorList>
    </citation>
    <scope>NUCLEOTIDE SEQUENCE</scope>
</reference>
<protein>
    <recommendedName>
        <fullName evidence="5">Anti-sigma factor</fullName>
    </recommendedName>
</protein>
<evidence type="ECO:0008006" key="5">
    <source>
        <dbReference type="Google" id="ProtNLM"/>
    </source>
</evidence>
<dbReference type="InterPro" id="IPR012373">
    <property type="entry name" value="Ferrdict_sens_TM"/>
</dbReference>
<dbReference type="EMBL" id="UOER01000562">
    <property type="protein sequence ID" value="VAW26170.1"/>
    <property type="molecule type" value="Genomic_DNA"/>
</dbReference>
<name>A0A3B0UAS4_9ZZZZ</name>
<organism evidence="4">
    <name type="scientific">hydrothermal vent metagenome</name>
    <dbReference type="NCBI Taxonomy" id="652676"/>
    <lineage>
        <taxon>unclassified sequences</taxon>
        <taxon>metagenomes</taxon>
        <taxon>ecological metagenomes</taxon>
    </lineage>
</organism>
<keyword evidence="1" id="KW-1133">Transmembrane helix</keyword>